<protein>
    <recommendedName>
        <fullName evidence="3">DUF5052 family protein</fullName>
    </recommendedName>
</protein>
<gene>
    <name evidence="1" type="ORF">ERS852490_01402</name>
</gene>
<evidence type="ECO:0000313" key="2">
    <source>
        <dbReference type="Proteomes" id="UP000095621"/>
    </source>
</evidence>
<accession>A0A174YPQ8</accession>
<evidence type="ECO:0008006" key="3">
    <source>
        <dbReference type="Google" id="ProtNLM"/>
    </source>
</evidence>
<dbReference type="Pfam" id="PF16475">
    <property type="entry name" value="DUF5052"/>
    <property type="match status" value="1"/>
</dbReference>
<dbReference type="RefSeq" id="WP_055215556.1">
    <property type="nucleotide sequence ID" value="NZ_CZBU01000003.1"/>
</dbReference>
<dbReference type="PROSITE" id="PS51257">
    <property type="entry name" value="PROKAR_LIPOPROTEIN"/>
    <property type="match status" value="1"/>
</dbReference>
<dbReference type="AlphaFoldDB" id="A0A174YPQ8"/>
<reference evidence="1 2" key="1">
    <citation type="submission" date="2015-09" db="EMBL/GenBank/DDBJ databases">
        <authorList>
            <consortium name="Pathogen Informatics"/>
        </authorList>
    </citation>
    <scope>NUCLEOTIDE SEQUENCE [LARGE SCALE GENOMIC DNA]</scope>
    <source>
        <strain evidence="1 2">2789STDY5834875</strain>
    </source>
</reference>
<name>A0A174YPQ8_9FIRM</name>
<dbReference type="InterPro" id="IPR032484">
    <property type="entry name" value="DUF5052"/>
</dbReference>
<proteinExistence type="predicted"/>
<dbReference type="EMBL" id="CZBU01000003">
    <property type="protein sequence ID" value="CUQ77115.1"/>
    <property type="molecule type" value="Genomic_DNA"/>
</dbReference>
<evidence type="ECO:0000313" key="1">
    <source>
        <dbReference type="EMBL" id="CUQ77115.1"/>
    </source>
</evidence>
<organism evidence="1 2">
    <name type="scientific">Lachnospira eligens</name>
    <dbReference type="NCBI Taxonomy" id="39485"/>
    <lineage>
        <taxon>Bacteria</taxon>
        <taxon>Bacillati</taxon>
        <taxon>Bacillota</taxon>
        <taxon>Clostridia</taxon>
        <taxon>Lachnospirales</taxon>
        <taxon>Lachnospiraceae</taxon>
        <taxon>Lachnospira</taxon>
    </lineage>
</organism>
<sequence length="209" mass="23130">MAKKTTKFILLGLMISVIICTLTGCEMFNSGVQSIKGSIEGNEYLAEFYTNNGEKFMVMHGERIDLNANTVREYNYAEGGYNKVQSSVVTITIDGKEVENCGSTVIFAEEGLEPDVDFEQQDIKSDSTGNIGELPIVANTVNRYKNMFGKARTVVIQSQLGDPICAYSGDSVYYEVCEKLPKTTKLSIDGKALYIHRANFQIIDNSLLD</sequence>
<dbReference type="Proteomes" id="UP000095621">
    <property type="component" value="Unassembled WGS sequence"/>
</dbReference>